<organism evidence="1 2">
    <name type="scientific">Trifolium medium</name>
    <dbReference type="NCBI Taxonomy" id="97028"/>
    <lineage>
        <taxon>Eukaryota</taxon>
        <taxon>Viridiplantae</taxon>
        <taxon>Streptophyta</taxon>
        <taxon>Embryophyta</taxon>
        <taxon>Tracheophyta</taxon>
        <taxon>Spermatophyta</taxon>
        <taxon>Magnoliopsida</taxon>
        <taxon>eudicotyledons</taxon>
        <taxon>Gunneridae</taxon>
        <taxon>Pentapetalae</taxon>
        <taxon>rosids</taxon>
        <taxon>fabids</taxon>
        <taxon>Fabales</taxon>
        <taxon>Fabaceae</taxon>
        <taxon>Papilionoideae</taxon>
        <taxon>50 kb inversion clade</taxon>
        <taxon>NPAAA clade</taxon>
        <taxon>Hologalegina</taxon>
        <taxon>IRL clade</taxon>
        <taxon>Trifolieae</taxon>
        <taxon>Trifolium</taxon>
    </lineage>
</organism>
<sequence>MKVIFEGFGVYQKVGKNEMVKDGERSKVGL</sequence>
<reference evidence="1 2" key="1">
    <citation type="journal article" date="2018" name="Front. Plant Sci.">
        <title>Red Clover (Trifolium pratense) and Zigzag Clover (T. medium) - A Picture of Genomic Similarities and Differences.</title>
        <authorList>
            <person name="Dluhosova J."/>
            <person name="Istvanek J."/>
            <person name="Nedelnik J."/>
            <person name="Repkova J."/>
        </authorList>
    </citation>
    <scope>NUCLEOTIDE SEQUENCE [LARGE SCALE GENOMIC DNA]</scope>
    <source>
        <strain evidence="2">cv. 10/8</strain>
        <tissue evidence="1">Leaf</tissue>
    </source>
</reference>
<feature type="non-terminal residue" evidence="1">
    <location>
        <position position="30"/>
    </location>
</feature>
<name>A0A392SD17_9FABA</name>
<protein>
    <submittedName>
        <fullName evidence="1">Uncharacterized protein</fullName>
    </submittedName>
</protein>
<evidence type="ECO:0000313" key="1">
    <source>
        <dbReference type="EMBL" id="MCI46833.1"/>
    </source>
</evidence>
<evidence type="ECO:0000313" key="2">
    <source>
        <dbReference type="Proteomes" id="UP000265520"/>
    </source>
</evidence>
<accession>A0A392SD17</accession>
<proteinExistence type="predicted"/>
<dbReference type="EMBL" id="LXQA010363447">
    <property type="protein sequence ID" value="MCI46833.1"/>
    <property type="molecule type" value="Genomic_DNA"/>
</dbReference>
<keyword evidence="2" id="KW-1185">Reference proteome</keyword>
<dbReference type="Proteomes" id="UP000265520">
    <property type="component" value="Unassembled WGS sequence"/>
</dbReference>
<dbReference type="AlphaFoldDB" id="A0A392SD17"/>
<comment type="caution">
    <text evidence="1">The sequence shown here is derived from an EMBL/GenBank/DDBJ whole genome shotgun (WGS) entry which is preliminary data.</text>
</comment>